<protein>
    <submittedName>
        <fullName evidence="2">Uncharacterized protein</fullName>
    </submittedName>
</protein>
<proteinExistence type="predicted"/>
<dbReference type="EMBL" id="BOQN01000138">
    <property type="protein sequence ID" value="GIM97243.1"/>
    <property type="molecule type" value="Genomic_DNA"/>
</dbReference>
<sequence length="113" mass="11114">MAIGSFWLATRIERKGSGCRGTVPTKPSKISGGAGVQPGSAYGGVTSRAARTGPVCSLAQTATTRQPALCATRIAGSSSALIATRSAATRSTARKGGPGASGANVRIVVDPAA</sequence>
<name>A0A920BQI8_9ACTN</name>
<feature type="region of interest" description="Disordered" evidence="1">
    <location>
        <begin position="17"/>
        <end position="37"/>
    </location>
</feature>
<comment type="caution">
    <text evidence="2">The sequence shown here is derived from an EMBL/GenBank/DDBJ whole genome shotgun (WGS) entry which is preliminary data.</text>
</comment>
<organism evidence="2 3">
    <name type="scientific">Paractinoplanes toevensis</name>
    <dbReference type="NCBI Taxonomy" id="571911"/>
    <lineage>
        <taxon>Bacteria</taxon>
        <taxon>Bacillati</taxon>
        <taxon>Actinomycetota</taxon>
        <taxon>Actinomycetes</taxon>
        <taxon>Micromonosporales</taxon>
        <taxon>Micromonosporaceae</taxon>
        <taxon>Paractinoplanes</taxon>
    </lineage>
</organism>
<evidence type="ECO:0000313" key="3">
    <source>
        <dbReference type="Proteomes" id="UP000677082"/>
    </source>
</evidence>
<feature type="region of interest" description="Disordered" evidence="1">
    <location>
        <begin position="85"/>
        <end position="113"/>
    </location>
</feature>
<evidence type="ECO:0000256" key="1">
    <source>
        <dbReference type="SAM" id="MobiDB-lite"/>
    </source>
</evidence>
<keyword evidence="3" id="KW-1185">Reference proteome</keyword>
<evidence type="ECO:0000313" key="2">
    <source>
        <dbReference type="EMBL" id="GIM97243.1"/>
    </source>
</evidence>
<reference evidence="2 3" key="1">
    <citation type="submission" date="2021-03" db="EMBL/GenBank/DDBJ databases">
        <title>Whole genome shotgun sequence of Actinoplanes toevensis NBRC 105298.</title>
        <authorList>
            <person name="Komaki H."/>
            <person name="Tamura T."/>
        </authorList>
    </citation>
    <scope>NUCLEOTIDE SEQUENCE [LARGE SCALE GENOMIC DNA]</scope>
    <source>
        <strain evidence="2 3">NBRC 105298</strain>
    </source>
</reference>
<dbReference type="AlphaFoldDB" id="A0A920BQI8"/>
<accession>A0A920BQI8</accession>
<gene>
    <name evidence="2" type="ORF">Ato02nite_090360</name>
</gene>
<dbReference type="Proteomes" id="UP000677082">
    <property type="component" value="Unassembled WGS sequence"/>
</dbReference>